<dbReference type="InterPro" id="IPR050942">
    <property type="entry name" value="F-box_BR-signaling"/>
</dbReference>
<sequence>MNRETNVYRLSTHVYNDLKGFNGDDSVTFEHDIDPDDPIDPVALEIYNNRRRDHPEDFSDSDDSDEEDPGDMYNNNFLVKVVLSANPSWNSDYAIMAIYGSSRKLAFLSLVEAPMLWTTIEPDTFTFNDVSYFNKEFYAVTRNGDVVACDVEDSCPKVRNVIPELDDGIGKKKHLVESLGELLLVRRLCFYTANLEQSGNEYDDDAQYDTMGFNVFKLDPTGCNQPVEMKTLHGQSLFLGSNSSISISSSNFPECKPNCIYFTEDHFDCFEYSGGPQDLGVFNLEKGILEPNFLVEFKGLMPPPI</sequence>
<dbReference type="OrthoDB" id="642536at2759"/>
<evidence type="ECO:0000259" key="2">
    <source>
        <dbReference type="Pfam" id="PF03478"/>
    </source>
</evidence>
<dbReference type="InterPro" id="IPR005174">
    <property type="entry name" value="KIB1-4_b-propeller"/>
</dbReference>
<feature type="region of interest" description="Disordered" evidence="1">
    <location>
        <begin position="50"/>
        <end position="70"/>
    </location>
</feature>
<evidence type="ECO:0000256" key="1">
    <source>
        <dbReference type="SAM" id="MobiDB-lite"/>
    </source>
</evidence>
<feature type="compositionally biased region" description="Acidic residues" evidence="1">
    <location>
        <begin position="58"/>
        <end position="70"/>
    </location>
</feature>
<reference evidence="3 4" key="1">
    <citation type="journal article" date="2020" name="IScience">
        <title>Genome Sequencing of the Endangered Kingdonia uniflora (Circaeasteraceae, Ranunculales) Reveals Potential Mechanisms of Evolutionary Specialization.</title>
        <authorList>
            <person name="Sun Y."/>
            <person name="Deng T."/>
            <person name="Zhang A."/>
            <person name="Moore M.J."/>
            <person name="Landis J.B."/>
            <person name="Lin N."/>
            <person name="Zhang H."/>
            <person name="Zhang X."/>
            <person name="Huang J."/>
            <person name="Zhang X."/>
            <person name="Sun H."/>
            <person name="Wang H."/>
        </authorList>
    </citation>
    <scope>NUCLEOTIDE SEQUENCE [LARGE SCALE GENOMIC DNA]</scope>
    <source>
        <strain evidence="3">TB1705</strain>
        <tissue evidence="3">Leaf</tissue>
    </source>
</reference>
<protein>
    <recommendedName>
        <fullName evidence="2">KIB1-4 beta-propeller domain-containing protein</fullName>
    </recommendedName>
</protein>
<dbReference type="EMBL" id="JACGCM010001620">
    <property type="protein sequence ID" value="KAF6152584.1"/>
    <property type="molecule type" value="Genomic_DNA"/>
</dbReference>
<feature type="domain" description="KIB1-4 beta-propeller" evidence="2">
    <location>
        <begin position="73"/>
        <end position="283"/>
    </location>
</feature>
<accession>A0A7J7MCU0</accession>
<dbReference type="PANTHER" id="PTHR44259:SF114">
    <property type="entry name" value="OS06G0707300 PROTEIN"/>
    <property type="match status" value="1"/>
</dbReference>
<name>A0A7J7MCU0_9MAGN</name>
<dbReference type="Pfam" id="PF03478">
    <property type="entry name" value="Beta-prop_KIB1-4"/>
    <property type="match status" value="1"/>
</dbReference>
<dbReference type="Proteomes" id="UP000541444">
    <property type="component" value="Unassembled WGS sequence"/>
</dbReference>
<proteinExistence type="predicted"/>
<dbReference type="PANTHER" id="PTHR44259">
    <property type="entry name" value="OS07G0183000 PROTEIN-RELATED"/>
    <property type="match status" value="1"/>
</dbReference>
<keyword evidence="4" id="KW-1185">Reference proteome</keyword>
<gene>
    <name evidence="3" type="ORF">GIB67_013031</name>
</gene>
<organism evidence="3 4">
    <name type="scientific">Kingdonia uniflora</name>
    <dbReference type="NCBI Taxonomy" id="39325"/>
    <lineage>
        <taxon>Eukaryota</taxon>
        <taxon>Viridiplantae</taxon>
        <taxon>Streptophyta</taxon>
        <taxon>Embryophyta</taxon>
        <taxon>Tracheophyta</taxon>
        <taxon>Spermatophyta</taxon>
        <taxon>Magnoliopsida</taxon>
        <taxon>Ranunculales</taxon>
        <taxon>Circaeasteraceae</taxon>
        <taxon>Kingdonia</taxon>
    </lineage>
</organism>
<comment type="caution">
    <text evidence="3">The sequence shown here is derived from an EMBL/GenBank/DDBJ whole genome shotgun (WGS) entry which is preliminary data.</text>
</comment>
<evidence type="ECO:0000313" key="3">
    <source>
        <dbReference type="EMBL" id="KAF6152584.1"/>
    </source>
</evidence>
<dbReference type="AlphaFoldDB" id="A0A7J7MCU0"/>
<evidence type="ECO:0000313" key="4">
    <source>
        <dbReference type="Proteomes" id="UP000541444"/>
    </source>
</evidence>